<keyword evidence="5" id="KW-1185">Reference proteome</keyword>
<dbReference type="EMBL" id="JABFTP020000042">
    <property type="protein sequence ID" value="KAL3271105.1"/>
    <property type="molecule type" value="Genomic_DNA"/>
</dbReference>
<evidence type="ECO:0000259" key="3">
    <source>
        <dbReference type="PROSITE" id="PS51269"/>
    </source>
</evidence>
<dbReference type="Pfam" id="PF07258">
    <property type="entry name" value="COMM_domain"/>
    <property type="match status" value="1"/>
</dbReference>
<reference evidence="4 5" key="1">
    <citation type="journal article" date="2021" name="BMC Biol.">
        <title>Horizontally acquired antibacterial genes associated with adaptive radiation of ladybird beetles.</title>
        <authorList>
            <person name="Li H.S."/>
            <person name="Tang X.F."/>
            <person name="Huang Y.H."/>
            <person name="Xu Z.Y."/>
            <person name="Chen M.L."/>
            <person name="Du X.Y."/>
            <person name="Qiu B.Y."/>
            <person name="Chen P.T."/>
            <person name="Zhang W."/>
            <person name="Slipinski A."/>
            <person name="Escalona H.E."/>
            <person name="Waterhouse R.M."/>
            <person name="Zwick A."/>
            <person name="Pang H."/>
        </authorList>
    </citation>
    <scope>NUCLEOTIDE SEQUENCE [LARGE SCALE GENOMIC DNA]</scope>
    <source>
        <strain evidence="4">SYSU2018</strain>
    </source>
</reference>
<dbReference type="AlphaFoldDB" id="A0ABD2MXM7"/>
<proteinExistence type="inferred from homology"/>
<dbReference type="PANTHER" id="PTHR31159:SF1">
    <property type="entry name" value="COMM DOMAIN-CONTAINING PROTEIN 3"/>
    <property type="match status" value="1"/>
</dbReference>
<organism evidence="4 5">
    <name type="scientific">Cryptolaemus montrouzieri</name>
    <dbReference type="NCBI Taxonomy" id="559131"/>
    <lineage>
        <taxon>Eukaryota</taxon>
        <taxon>Metazoa</taxon>
        <taxon>Ecdysozoa</taxon>
        <taxon>Arthropoda</taxon>
        <taxon>Hexapoda</taxon>
        <taxon>Insecta</taxon>
        <taxon>Pterygota</taxon>
        <taxon>Neoptera</taxon>
        <taxon>Endopterygota</taxon>
        <taxon>Coleoptera</taxon>
        <taxon>Polyphaga</taxon>
        <taxon>Cucujiformia</taxon>
        <taxon>Coccinelloidea</taxon>
        <taxon>Coccinellidae</taxon>
        <taxon>Scymninae</taxon>
        <taxon>Scymnini</taxon>
        <taxon>Cryptolaemus</taxon>
    </lineage>
</organism>
<gene>
    <name evidence="4" type="ORF">HHI36_021601</name>
</gene>
<name>A0ABD2MXM7_9CUCU</name>
<evidence type="ECO:0000313" key="4">
    <source>
        <dbReference type="EMBL" id="KAL3271105.1"/>
    </source>
</evidence>
<protein>
    <recommendedName>
        <fullName evidence="1">COMM domain-containing protein 3</fullName>
    </recommendedName>
</protein>
<dbReference type="PANTHER" id="PTHR31159">
    <property type="entry name" value="COMM DOMAIN-CONTAINING PROTEIN 3"/>
    <property type="match status" value="1"/>
</dbReference>
<comment type="caution">
    <text evidence="4">The sequence shown here is derived from an EMBL/GenBank/DDBJ whole genome shotgun (WGS) entry which is preliminary data.</text>
</comment>
<dbReference type="PROSITE" id="PS51269">
    <property type="entry name" value="COMM"/>
    <property type="match status" value="1"/>
</dbReference>
<dbReference type="Proteomes" id="UP001516400">
    <property type="component" value="Unassembled WGS sequence"/>
</dbReference>
<dbReference type="InterPro" id="IPR037355">
    <property type="entry name" value="COMMD3"/>
</dbReference>
<evidence type="ECO:0000256" key="1">
    <source>
        <dbReference type="ARBA" id="ARBA00016548"/>
    </source>
</evidence>
<dbReference type="InterPro" id="IPR017920">
    <property type="entry name" value="COMM"/>
</dbReference>
<dbReference type="CDD" id="cd04751">
    <property type="entry name" value="Commd3"/>
    <property type="match status" value="1"/>
</dbReference>
<accession>A0ABD2MXM7</accession>
<feature type="domain" description="COMM" evidence="3">
    <location>
        <begin position="122"/>
        <end position="195"/>
    </location>
</feature>
<sequence>MYLKETTKKSLQLANNLNVVNDTTYKNLLENCFSVLVGGDEIHADGTLLGSKPDLIKELYANLLISTAEFVRNALNKEDVLQYLTEECKINQKRAEIYSSAYSTNKQGVEISLLNIGNHPPHITDVSWKIDFVVKSNHLDHSGGPLFRIAFTTEKFDQENLCKKIQHVNFTCDSQEMQDLVYKLKDAVRHCERLAFDN</sequence>
<comment type="similarity">
    <text evidence="2">Belongs to the COMM domain-containing protein 3 family.</text>
</comment>
<evidence type="ECO:0000313" key="5">
    <source>
        <dbReference type="Proteomes" id="UP001516400"/>
    </source>
</evidence>
<evidence type="ECO:0000256" key="2">
    <source>
        <dbReference type="ARBA" id="ARBA00093469"/>
    </source>
</evidence>